<dbReference type="Proteomes" id="UP000012073">
    <property type="component" value="Unassembled WGS sequence"/>
</dbReference>
<keyword evidence="2" id="KW-1185">Reference proteome</keyword>
<dbReference type="KEGG" id="ccp:CHC_T00005302001"/>
<gene>
    <name evidence="1" type="ORF">CHC_T00005302001</name>
</gene>
<dbReference type="Gramene" id="CDF37016">
    <property type="protein sequence ID" value="CDF37016"/>
    <property type="gene ID" value="CHC_T00005302001"/>
</dbReference>
<protein>
    <submittedName>
        <fullName evidence="1">Uncharacterized protein</fullName>
    </submittedName>
</protein>
<organism evidence="1 2">
    <name type="scientific">Chondrus crispus</name>
    <name type="common">Carrageen Irish moss</name>
    <name type="synonym">Polymorpha crispa</name>
    <dbReference type="NCBI Taxonomy" id="2769"/>
    <lineage>
        <taxon>Eukaryota</taxon>
        <taxon>Rhodophyta</taxon>
        <taxon>Florideophyceae</taxon>
        <taxon>Rhodymeniophycidae</taxon>
        <taxon>Gigartinales</taxon>
        <taxon>Gigartinaceae</taxon>
        <taxon>Chondrus</taxon>
    </lineage>
</organism>
<dbReference type="GeneID" id="17324552"/>
<evidence type="ECO:0000313" key="1">
    <source>
        <dbReference type="EMBL" id="CDF37016.1"/>
    </source>
</evidence>
<evidence type="ECO:0000313" key="2">
    <source>
        <dbReference type="Proteomes" id="UP000012073"/>
    </source>
</evidence>
<dbReference type="EMBL" id="HG001809">
    <property type="protein sequence ID" value="CDF37016.1"/>
    <property type="molecule type" value="Genomic_DNA"/>
</dbReference>
<dbReference type="RefSeq" id="XP_005716835.1">
    <property type="nucleotide sequence ID" value="XM_005716778.1"/>
</dbReference>
<name>R7QHT8_CHOCR</name>
<proteinExistence type="predicted"/>
<sequence length="156" mass="17389">MFSLCKSLKHLSYLLPTLPFPLLPPSLTPSFATLLSLQLFPYHTSLPPTIDGLEFPILPADEKRNCVGRHHTHYFKVKVGGPNSWPVPLIIWPPCLLRNNNRNYNNYALSVHTMALLISSECGCAKTCSGIQKQIRPIDSAVSKTAEYDLSDPRSS</sequence>
<accession>R7QHT8</accession>
<reference evidence="2" key="1">
    <citation type="journal article" date="2013" name="Proc. Natl. Acad. Sci. U.S.A.">
        <title>Genome structure and metabolic features in the red seaweed Chondrus crispus shed light on evolution of the Archaeplastida.</title>
        <authorList>
            <person name="Collen J."/>
            <person name="Porcel B."/>
            <person name="Carre W."/>
            <person name="Ball S.G."/>
            <person name="Chaparro C."/>
            <person name="Tonon T."/>
            <person name="Barbeyron T."/>
            <person name="Michel G."/>
            <person name="Noel B."/>
            <person name="Valentin K."/>
            <person name="Elias M."/>
            <person name="Artiguenave F."/>
            <person name="Arun A."/>
            <person name="Aury J.M."/>
            <person name="Barbosa-Neto J.F."/>
            <person name="Bothwell J.H."/>
            <person name="Bouget F.Y."/>
            <person name="Brillet L."/>
            <person name="Cabello-Hurtado F."/>
            <person name="Capella-Gutierrez S."/>
            <person name="Charrier B."/>
            <person name="Cladiere L."/>
            <person name="Cock J.M."/>
            <person name="Coelho S.M."/>
            <person name="Colleoni C."/>
            <person name="Czjzek M."/>
            <person name="Da Silva C."/>
            <person name="Delage L."/>
            <person name="Denoeud F."/>
            <person name="Deschamps P."/>
            <person name="Dittami S.M."/>
            <person name="Gabaldon T."/>
            <person name="Gachon C.M."/>
            <person name="Groisillier A."/>
            <person name="Herve C."/>
            <person name="Jabbari K."/>
            <person name="Katinka M."/>
            <person name="Kloareg B."/>
            <person name="Kowalczyk N."/>
            <person name="Labadie K."/>
            <person name="Leblanc C."/>
            <person name="Lopez P.J."/>
            <person name="McLachlan D.H."/>
            <person name="Meslet-Cladiere L."/>
            <person name="Moustafa A."/>
            <person name="Nehr Z."/>
            <person name="Nyvall Collen P."/>
            <person name="Panaud O."/>
            <person name="Partensky F."/>
            <person name="Poulain J."/>
            <person name="Rensing S.A."/>
            <person name="Rousvoal S."/>
            <person name="Samson G."/>
            <person name="Symeonidi A."/>
            <person name="Weissenbach J."/>
            <person name="Zambounis A."/>
            <person name="Wincker P."/>
            <person name="Boyen C."/>
        </authorList>
    </citation>
    <scope>NUCLEOTIDE SEQUENCE [LARGE SCALE GENOMIC DNA]</scope>
    <source>
        <strain evidence="2">cv. Stackhouse</strain>
    </source>
</reference>
<dbReference type="AlphaFoldDB" id="R7QHT8"/>